<evidence type="ECO:0000256" key="3">
    <source>
        <dbReference type="ARBA" id="ARBA00022801"/>
    </source>
</evidence>
<dbReference type="InterPro" id="IPR001506">
    <property type="entry name" value="Peptidase_M12A"/>
</dbReference>
<comment type="cofactor">
    <cofactor evidence="6 7">
        <name>Zn(2+)</name>
        <dbReference type="ChEBI" id="CHEBI:29105"/>
    </cofactor>
    <text evidence="6 7">Binds 1 zinc ion per subunit.</text>
</comment>
<dbReference type="Gene3D" id="3.40.390.10">
    <property type="entry name" value="Collagenase (Catalytic Domain)"/>
    <property type="match status" value="1"/>
</dbReference>
<accession>A0ABM4DIQ8</accession>
<dbReference type="PRINTS" id="PR00480">
    <property type="entry name" value="ASTACIN"/>
</dbReference>
<dbReference type="InterPro" id="IPR024079">
    <property type="entry name" value="MetalloPept_cat_dom_sf"/>
</dbReference>
<evidence type="ECO:0000313" key="9">
    <source>
        <dbReference type="Proteomes" id="UP001652625"/>
    </source>
</evidence>
<dbReference type="InterPro" id="IPR034035">
    <property type="entry name" value="Astacin-like_dom"/>
</dbReference>
<dbReference type="GeneID" id="105848647"/>
<feature type="binding site" evidence="6">
    <location>
        <position position="278"/>
    </location>
    <ligand>
        <name>Zn(2+)</name>
        <dbReference type="ChEBI" id="CHEBI:29105"/>
        <note>catalytic</note>
    </ligand>
</feature>
<dbReference type="SMART" id="SM00235">
    <property type="entry name" value="ZnMc"/>
    <property type="match status" value="1"/>
</dbReference>
<keyword evidence="4 6" id="KW-0862">Zinc</keyword>
<comment type="caution">
    <text evidence="6">Lacks conserved residue(s) required for the propagation of feature annotation.</text>
</comment>
<gene>
    <name evidence="10" type="primary">LOC105848647</name>
</gene>
<proteinExistence type="predicted"/>
<reference evidence="10" key="1">
    <citation type="submission" date="2025-08" db="UniProtKB">
        <authorList>
            <consortium name="RefSeq"/>
        </authorList>
    </citation>
    <scope>IDENTIFICATION</scope>
</reference>
<evidence type="ECO:0000256" key="7">
    <source>
        <dbReference type="RuleBase" id="RU361183"/>
    </source>
</evidence>
<name>A0ABM4DIQ8_HYDVU</name>
<keyword evidence="2 6" id="KW-0479">Metal-binding</keyword>
<feature type="binding site" evidence="6">
    <location>
        <position position="272"/>
    </location>
    <ligand>
        <name>Zn(2+)</name>
        <dbReference type="ChEBI" id="CHEBI:29105"/>
        <note>catalytic</note>
    </ligand>
</feature>
<feature type="signal peptide" evidence="7">
    <location>
        <begin position="1"/>
        <end position="16"/>
    </location>
</feature>
<dbReference type="Proteomes" id="UP001652625">
    <property type="component" value="Chromosome 14"/>
</dbReference>
<dbReference type="InterPro" id="IPR006026">
    <property type="entry name" value="Peptidase_Metallo"/>
</dbReference>
<evidence type="ECO:0000256" key="2">
    <source>
        <dbReference type="ARBA" id="ARBA00022723"/>
    </source>
</evidence>
<keyword evidence="7" id="KW-0732">Signal</keyword>
<keyword evidence="1 6" id="KW-0645">Protease</keyword>
<organism evidence="9 10">
    <name type="scientific">Hydra vulgaris</name>
    <name type="common">Hydra</name>
    <name type="synonym">Hydra attenuata</name>
    <dbReference type="NCBI Taxonomy" id="6087"/>
    <lineage>
        <taxon>Eukaryota</taxon>
        <taxon>Metazoa</taxon>
        <taxon>Cnidaria</taxon>
        <taxon>Hydrozoa</taxon>
        <taxon>Hydroidolina</taxon>
        <taxon>Anthoathecata</taxon>
        <taxon>Aplanulata</taxon>
        <taxon>Hydridae</taxon>
        <taxon>Hydra</taxon>
    </lineage>
</organism>
<sequence>MNITVVFFALLGFAYASLFQDIQRSLAKKVLKEVVDENSDEMDDFIRQVFKKELQENEEKEIKQISESFDEKLKKKVFQKTEIDEKLSENADGVHILEAIKDFDEKMKVMEPKDITNAATFIEKQEEALAEQKAEDNKKMVAVMEGDIIRTDHENAIIANDTNKRNLRTYEKWGLLVAYQLPQTIKGDGRMQRAINEAMKELSAVSCIKFIKRKSDGSSQYNVDLNGQTESYLQFIQGYGCYSYVGKQGGSQVISIGTNCEYKGTVMHEILHALGFYHEQSRLDRDDFIRVKFENVRSGLENNFRKYDVGQADTLGFDYDLDSIMHYGESFFTKNGQSTIEVLGKKRSIGQRLALSETDKMKLNKLYCSPQYLEEYKNLKEQNFEKISKNVYAHY</sequence>
<dbReference type="GO" id="GO:0008237">
    <property type="term" value="F:metallopeptidase activity"/>
    <property type="evidence" value="ECO:0007669"/>
    <property type="project" value="UniProtKB-KW"/>
</dbReference>
<evidence type="ECO:0000256" key="6">
    <source>
        <dbReference type="PROSITE-ProRule" id="PRU01211"/>
    </source>
</evidence>
<keyword evidence="3 6" id="KW-0378">Hydrolase</keyword>
<dbReference type="Pfam" id="PF01400">
    <property type="entry name" value="Astacin"/>
    <property type="match status" value="1"/>
</dbReference>
<protein>
    <recommendedName>
        <fullName evidence="7">Metalloendopeptidase</fullName>
        <ecNumber evidence="7">3.4.24.-</ecNumber>
    </recommendedName>
</protein>
<feature type="domain" description="Peptidase M12A" evidence="8">
    <location>
        <begin position="155"/>
        <end position="369"/>
    </location>
</feature>
<dbReference type="PANTHER" id="PTHR10127:SF780">
    <property type="entry name" value="METALLOENDOPEPTIDASE"/>
    <property type="match status" value="1"/>
</dbReference>
<evidence type="ECO:0000256" key="4">
    <source>
        <dbReference type="ARBA" id="ARBA00022833"/>
    </source>
</evidence>
<evidence type="ECO:0000256" key="5">
    <source>
        <dbReference type="ARBA" id="ARBA00023049"/>
    </source>
</evidence>
<evidence type="ECO:0000256" key="1">
    <source>
        <dbReference type="ARBA" id="ARBA00022670"/>
    </source>
</evidence>
<dbReference type="RefSeq" id="XP_065674393.1">
    <property type="nucleotide sequence ID" value="XM_065818321.1"/>
</dbReference>
<dbReference type="SUPFAM" id="SSF55486">
    <property type="entry name" value="Metalloproteases ('zincins'), catalytic domain"/>
    <property type="match status" value="1"/>
</dbReference>
<feature type="active site" evidence="6">
    <location>
        <position position="269"/>
    </location>
</feature>
<dbReference type="PROSITE" id="PS51864">
    <property type="entry name" value="ASTACIN"/>
    <property type="match status" value="1"/>
</dbReference>
<dbReference type="EC" id="3.4.24.-" evidence="7"/>
<feature type="binding site" evidence="6">
    <location>
        <position position="268"/>
    </location>
    <ligand>
        <name>Zn(2+)</name>
        <dbReference type="ChEBI" id="CHEBI:29105"/>
        <note>catalytic</note>
    </ligand>
</feature>
<dbReference type="CDD" id="cd04280">
    <property type="entry name" value="ZnMc_astacin_like"/>
    <property type="match status" value="1"/>
</dbReference>
<keyword evidence="5 6" id="KW-0482">Metalloprotease</keyword>
<dbReference type="PANTHER" id="PTHR10127">
    <property type="entry name" value="DISCOIDIN, CUB, EGF, LAMININ , AND ZINC METALLOPROTEASE DOMAIN CONTAINING"/>
    <property type="match status" value="1"/>
</dbReference>
<evidence type="ECO:0000313" key="10">
    <source>
        <dbReference type="RefSeq" id="XP_065674393.1"/>
    </source>
</evidence>
<feature type="chain" id="PRO_5044970031" description="Metalloendopeptidase" evidence="7">
    <location>
        <begin position="17"/>
        <end position="395"/>
    </location>
</feature>
<keyword evidence="9" id="KW-1185">Reference proteome</keyword>
<evidence type="ECO:0000259" key="8">
    <source>
        <dbReference type="PROSITE" id="PS51864"/>
    </source>
</evidence>